<accession>A0A1U7XTC1</accession>
<feature type="region of interest" description="Disordered" evidence="1">
    <location>
        <begin position="192"/>
        <end position="216"/>
    </location>
</feature>
<reference evidence="4 5" key="2">
    <citation type="submission" date="2025-04" db="UniProtKB">
        <authorList>
            <consortium name="RefSeq"/>
        </authorList>
    </citation>
    <scope>IDENTIFICATION</scope>
    <source>
        <tissue evidence="4 5">Leaf</tissue>
    </source>
</reference>
<proteinExistence type="predicted"/>
<dbReference type="InterPro" id="IPR046796">
    <property type="entry name" value="Transposase_32_dom"/>
</dbReference>
<evidence type="ECO:0000313" key="4">
    <source>
        <dbReference type="RefSeq" id="XP_009790154.1"/>
    </source>
</evidence>
<organism evidence="3 4">
    <name type="scientific">Nicotiana sylvestris</name>
    <name type="common">Wood tobacco</name>
    <name type="synonym">South American tobacco</name>
    <dbReference type="NCBI Taxonomy" id="4096"/>
    <lineage>
        <taxon>Eukaryota</taxon>
        <taxon>Viridiplantae</taxon>
        <taxon>Streptophyta</taxon>
        <taxon>Embryophyta</taxon>
        <taxon>Tracheophyta</taxon>
        <taxon>Spermatophyta</taxon>
        <taxon>Magnoliopsida</taxon>
        <taxon>eudicotyledons</taxon>
        <taxon>Gunneridae</taxon>
        <taxon>Pentapetalae</taxon>
        <taxon>asterids</taxon>
        <taxon>lamiids</taxon>
        <taxon>Solanales</taxon>
        <taxon>Solanaceae</taxon>
        <taxon>Nicotianoideae</taxon>
        <taxon>Nicotianeae</taxon>
        <taxon>Nicotiana</taxon>
    </lineage>
</organism>
<evidence type="ECO:0000313" key="3">
    <source>
        <dbReference type="Proteomes" id="UP000189701"/>
    </source>
</evidence>
<dbReference type="RefSeq" id="XP_009790154.1">
    <property type="nucleotide sequence ID" value="XM_009791852.1"/>
</dbReference>
<dbReference type="Pfam" id="PF20167">
    <property type="entry name" value="Transposase_32"/>
    <property type="match status" value="1"/>
</dbReference>
<dbReference type="RefSeq" id="XP_009790155.1">
    <property type="nucleotide sequence ID" value="XM_009791853.1"/>
</dbReference>
<keyword evidence="3" id="KW-1185">Reference proteome</keyword>
<evidence type="ECO:0000256" key="1">
    <source>
        <dbReference type="SAM" id="MobiDB-lite"/>
    </source>
</evidence>
<name>A0A1U7XTC1_NICSY</name>
<feature type="compositionally biased region" description="Basic and acidic residues" evidence="1">
    <location>
        <begin position="192"/>
        <end position="206"/>
    </location>
</feature>
<dbReference type="Proteomes" id="UP000189701">
    <property type="component" value="Unplaced"/>
</dbReference>
<evidence type="ECO:0000313" key="5">
    <source>
        <dbReference type="RefSeq" id="XP_009790155.1"/>
    </source>
</evidence>
<feature type="domain" description="Putative plant transposon protein" evidence="2">
    <location>
        <begin position="1"/>
        <end position="62"/>
    </location>
</feature>
<dbReference type="AlphaFoldDB" id="A0A1U7XTC1"/>
<sequence>MPSRNETGVTLEKARVICTIIKGIPINVGQLIVDEIKEVVVERTKSLFFLSLITHLCYEAEVEKRLTKKEKNPEKLIHPLFRKGAGNAQKKRKIDAASPSFGQCPDTIIEIPDSATGPCTAIIPLDQGPLTLRYISCQVYGMETQVRQFVAGLPSRPSGEGTSAGPVGQGKVPTLSDLAKEQQAIKAKLGKIEQRQMKQREHENKKSKFLTKMITP</sequence>
<gene>
    <name evidence="4 5" type="primary">LOC104237667</name>
</gene>
<evidence type="ECO:0000259" key="2">
    <source>
        <dbReference type="Pfam" id="PF20167"/>
    </source>
</evidence>
<feature type="region of interest" description="Disordered" evidence="1">
    <location>
        <begin position="153"/>
        <end position="173"/>
    </location>
</feature>
<reference evidence="3" key="1">
    <citation type="journal article" date="2013" name="Genome Biol.">
        <title>Reference genomes and transcriptomes of Nicotiana sylvestris and Nicotiana tomentosiformis.</title>
        <authorList>
            <person name="Sierro N."/>
            <person name="Battey J.N."/>
            <person name="Ouadi S."/>
            <person name="Bovet L."/>
            <person name="Goepfert S."/>
            <person name="Bakaher N."/>
            <person name="Peitsch M.C."/>
            <person name="Ivanov N.V."/>
        </authorList>
    </citation>
    <scope>NUCLEOTIDE SEQUENCE [LARGE SCALE GENOMIC DNA]</scope>
</reference>
<protein>
    <submittedName>
        <fullName evidence="4 5">Uncharacterized protein LOC104237667</fullName>
    </submittedName>
</protein>